<dbReference type="EMBL" id="MCGN01000003">
    <property type="protein sequence ID" value="ORY98951.1"/>
    <property type="molecule type" value="Genomic_DNA"/>
</dbReference>
<feature type="compositionally biased region" description="Polar residues" evidence="4">
    <location>
        <begin position="1"/>
        <end position="14"/>
    </location>
</feature>
<dbReference type="InterPro" id="IPR025712">
    <property type="entry name" value="Nup54_alpha-helical_dom"/>
</dbReference>
<comment type="caution">
    <text evidence="6">The sequence shown here is derived from an EMBL/GenBank/DDBJ whole genome shotgun (WGS) entry which is preliminary data.</text>
</comment>
<keyword evidence="7" id="KW-1185">Reference proteome</keyword>
<evidence type="ECO:0000256" key="1">
    <source>
        <dbReference type="ARBA" id="ARBA00004123"/>
    </source>
</evidence>
<evidence type="ECO:0000256" key="3">
    <source>
        <dbReference type="ARBA" id="ARBA00023242"/>
    </source>
</evidence>
<protein>
    <submittedName>
        <fullName evidence="6">Nucleoporin complex subunit 54-domain-containing protein</fullName>
    </submittedName>
</protein>
<feature type="region of interest" description="Disordered" evidence="4">
    <location>
        <begin position="176"/>
        <end position="201"/>
    </location>
</feature>
<dbReference type="OrthoDB" id="6162375at2759"/>
<dbReference type="InterPro" id="IPR024864">
    <property type="entry name" value="Nup54/Nup57/Nup44"/>
</dbReference>
<dbReference type="Pfam" id="PF13874">
    <property type="entry name" value="Nup54"/>
    <property type="match status" value="1"/>
</dbReference>
<evidence type="ECO:0000313" key="7">
    <source>
        <dbReference type="Proteomes" id="UP000242180"/>
    </source>
</evidence>
<dbReference type="AlphaFoldDB" id="A0A1X2HIP8"/>
<dbReference type="Proteomes" id="UP000242180">
    <property type="component" value="Unassembled WGS sequence"/>
</dbReference>
<keyword evidence="3" id="KW-0539">Nucleus</keyword>
<dbReference type="InParanoid" id="A0A1X2HIP8"/>
<name>A0A1X2HIP8_SYNRA</name>
<accession>A0A1X2HIP8</accession>
<feature type="compositionally biased region" description="Low complexity" evidence="4">
    <location>
        <begin position="15"/>
        <end position="46"/>
    </location>
</feature>
<evidence type="ECO:0000313" key="6">
    <source>
        <dbReference type="EMBL" id="ORY98951.1"/>
    </source>
</evidence>
<evidence type="ECO:0000256" key="2">
    <source>
        <dbReference type="ARBA" id="ARBA00022448"/>
    </source>
</evidence>
<evidence type="ECO:0000256" key="4">
    <source>
        <dbReference type="SAM" id="MobiDB-lite"/>
    </source>
</evidence>
<keyword evidence="2" id="KW-0813">Transport</keyword>
<dbReference type="GO" id="GO:0036228">
    <property type="term" value="P:protein localization to nuclear inner membrane"/>
    <property type="evidence" value="ECO:0007669"/>
    <property type="project" value="TreeGrafter"/>
</dbReference>
<dbReference type="STRING" id="13706.A0A1X2HIP8"/>
<feature type="compositionally biased region" description="Polar residues" evidence="4">
    <location>
        <begin position="47"/>
        <end position="74"/>
    </location>
</feature>
<dbReference type="GO" id="GO:0006999">
    <property type="term" value="P:nuclear pore organization"/>
    <property type="evidence" value="ECO:0007669"/>
    <property type="project" value="TreeGrafter"/>
</dbReference>
<dbReference type="GO" id="GO:0017056">
    <property type="term" value="F:structural constituent of nuclear pore"/>
    <property type="evidence" value="ECO:0007669"/>
    <property type="project" value="TreeGrafter"/>
</dbReference>
<feature type="compositionally biased region" description="Gly residues" evidence="4">
    <location>
        <begin position="176"/>
        <end position="188"/>
    </location>
</feature>
<feature type="region of interest" description="Disordered" evidence="4">
    <location>
        <begin position="1"/>
        <end position="85"/>
    </location>
</feature>
<organism evidence="6 7">
    <name type="scientific">Syncephalastrum racemosum</name>
    <name type="common">Filamentous fungus</name>
    <dbReference type="NCBI Taxonomy" id="13706"/>
    <lineage>
        <taxon>Eukaryota</taxon>
        <taxon>Fungi</taxon>
        <taxon>Fungi incertae sedis</taxon>
        <taxon>Mucoromycota</taxon>
        <taxon>Mucoromycotina</taxon>
        <taxon>Mucoromycetes</taxon>
        <taxon>Mucorales</taxon>
        <taxon>Syncephalastraceae</taxon>
        <taxon>Syncephalastrum</taxon>
    </lineage>
</organism>
<feature type="domain" description="Nucleoporin Nup54 alpha-helical" evidence="5">
    <location>
        <begin position="275"/>
        <end position="414"/>
    </location>
</feature>
<dbReference type="GO" id="GO:0006607">
    <property type="term" value="P:NLS-bearing protein import into nucleus"/>
    <property type="evidence" value="ECO:0007669"/>
    <property type="project" value="TreeGrafter"/>
</dbReference>
<dbReference type="PANTHER" id="PTHR13000">
    <property type="entry name" value="NUCLEOPORIN P54"/>
    <property type="match status" value="1"/>
</dbReference>
<proteinExistence type="predicted"/>
<dbReference type="GO" id="GO:0044613">
    <property type="term" value="C:nuclear pore central transport channel"/>
    <property type="evidence" value="ECO:0007669"/>
    <property type="project" value="TreeGrafter"/>
</dbReference>
<evidence type="ECO:0000259" key="5">
    <source>
        <dbReference type="Pfam" id="PF13874"/>
    </source>
</evidence>
<sequence length="479" mass="51623">MSFTFGGTAAQNTQPASSTPFSFGSTSTAPSSGSGTFTFGGNNTSAPSFGQSAPAQSSTLPAFGSATTNTNTSQPSTGFGGFGAAPSTGGGTGAFGSNTTGTTGFGGFGSGTSTAPATSTAAPLTGFGTSSFGTSQPATTSATGGFSFGNTAAKPTFQSNFGSTFGGGLNKPSTGFGTGAGGFGGGGLTMTQQQQEQQRKQRDHQIWQLLLQVDEDARKRQQQINPVGEANYKVKHIWQSLALVKAWWDPQSPYCRFKHYFYNVVPPQEVHLYQKPANHDQKAWDDAQKKNPDPSCMVPTLAVGFEDVKKRMEIQEKQAGAHSAALEAIQDKLNKLKTIHAQETAARIEEYKRRQMELTQRVIAFIKCTQVLRNKGLPLSPEEDQMRTILENVEDQVTRSEQFHGKLSQLWATLQLAKETGRHTSELEVAMTADERQKVTKVLGEHQSGIQHTIETLETDTRTVETIQQRYTQREHLLK</sequence>
<reference evidence="6 7" key="1">
    <citation type="submission" date="2016-07" db="EMBL/GenBank/DDBJ databases">
        <title>Pervasive Adenine N6-methylation of Active Genes in Fungi.</title>
        <authorList>
            <consortium name="DOE Joint Genome Institute"/>
            <person name="Mondo S.J."/>
            <person name="Dannebaum R.O."/>
            <person name="Kuo R.C."/>
            <person name="Labutti K."/>
            <person name="Haridas S."/>
            <person name="Kuo A."/>
            <person name="Salamov A."/>
            <person name="Ahrendt S.R."/>
            <person name="Lipzen A."/>
            <person name="Sullivan W."/>
            <person name="Andreopoulos W.B."/>
            <person name="Clum A."/>
            <person name="Lindquist E."/>
            <person name="Daum C."/>
            <person name="Ramamoorthy G.K."/>
            <person name="Gryganskyi A."/>
            <person name="Culley D."/>
            <person name="Magnuson J.K."/>
            <person name="James T.Y."/>
            <person name="O'Malley M.A."/>
            <person name="Stajich J.E."/>
            <person name="Spatafora J.W."/>
            <person name="Visel A."/>
            <person name="Grigoriev I.V."/>
        </authorList>
    </citation>
    <scope>NUCLEOTIDE SEQUENCE [LARGE SCALE GENOMIC DNA]</scope>
    <source>
        <strain evidence="6 7">NRRL 2496</strain>
    </source>
</reference>
<gene>
    <name evidence="6" type="ORF">BCR43DRAFT_212895</name>
</gene>
<dbReference type="Gene3D" id="1.20.5.490">
    <property type="entry name" value="Single helix bin"/>
    <property type="match status" value="1"/>
</dbReference>
<dbReference type="PANTHER" id="PTHR13000:SF0">
    <property type="entry name" value="NUCLEOPORIN P54"/>
    <property type="match status" value="1"/>
</dbReference>
<comment type="subcellular location">
    <subcellularLocation>
        <location evidence="1">Nucleus</location>
    </subcellularLocation>
</comment>
<dbReference type="OMA" id="NVMKRDT"/>